<organism evidence="1 2">
    <name type="scientific">Candidatus Woykebacteria bacterium RBG_19FT_COMBO_43_10</name>
    <dbReference type="NCBI Taxonomy" id="1802598"/>
    <lineage>
        <taxon>Bacteria</taxon>
        <taxon>Candidatus Woykeibacteriota</taxon>
    </lineage>
</organism>
<evidence type="ECO:0000313" key="2">
    <source>
        <dbReference type="Proteomes" id="UP000176645"/>
    </source>
</evidence>
<protein>
    <submittedName>
        <fullName evidence="1">Uncharacterized protein</fullName>
    </submittedName>
</protein>
<gene>
    <name evidence="1" type="ORF">A2Z42_02755</name>
</gene>
<comment type="caution">
    <text evidence="1">The sequence shown here is derived from an EMBL/GenBank/DDBJ whole genome shotgun (WGS) entry which is preliminary data.</text>
</comment>
<evidence type="ECO:0000313" key="1">
    <source>
        <dbReference type="EMBL" id="OGY27739.1"/>
    </source>
</evidence>
<reference evidence="1 2" key="1">
    <citation type="journal article" date="2016" name="Nat. Commun.">
        <title>Thousands of microbial genomes shed light on interconnected biogeochemical processes in an aquifer system.</title>
        <authorList>
            <person name="Anantharaman K."/>
            <person name="Brown C.T."/>
            <person name="Hug L.A."/>
            <person name="Sharon I."/>
            <person name="Castelle C.J."/>
            <person name="Probst A.J."/>
            <person name="Thomas B.C."/>
            <person name="Singh A."/>
            <person name="Wilkins M.J."/>
            <person name="Karaoz U."/>
            <person name="Brodie E.L."/>
            <person name="Williams K.H."/>
            <person name="Hubbard S.S."/>
            <person name="Banfield J.F."/>
        </authorList>
    </citation>
    <scope>NUCLEOTIDE SEQUENCE [LARGE SCALE GENOMIC DNA]</scope>
</reference>
<dbReference type="AlphaFoldDB" id="A0A1G1WJ39"/>
<dbReference type="Proteomes" id="UP000176645">
    <property type="component" value="Unassembled WGS sequence"/>
</dbReference>
<name>A0A1G1WJ39_9BACT</name>
<sequence length="124" mass="14466">MSDILDQVRDLLGEDDDSLDNSQIKAKLVEWGGGDNFPDKHSWARSTLERRLADLFREHGVASVLIAIEELEVELEELGEGLPDYYRQDCFNSKLNQALKIARRNDLRWVRERKEKKRRGFPQP</sequence>
<proteinExistence type="predicted"/>
<accession>A0A1G1WJ39</accession>
<dbReference type="EMBL" id="MHCU01000024">
    <property type="protein sequence ID" value="OGY27739.1"/>
    <property type="molecule type" value="Genomic_DNA"/>
</dbReference>